<dbReference type="RefSeq" id="WP_013603485.1">
    <property type="nucleotide sequence ID" value="NC_015151.1"/>
</dbReference>
<dbReference type="AlphaFoldDB" id="F0QSH0"/>
<dbReference type="GeneID" id="10287757"/>
<accession>F0QSH0</accession>
<evidence type="ECO:0000313" key="1">
    <source>
        <dbReference type="EMBL" id="ADY00321.1"/>
    </source>
</evidence>
<evidence type="ECO:0000313" key="2">
    <source>
        <dbReference type="Proteomes" id="UP000007485"/>
    </source>
</evidence>
<dbReference type="STRING" id="985053.VMUT_0105"/>
<dbReference type="Proteomes" id="UP000007485">
    <property type="component" value="Chromosome"/>
</dbReference>
<gene>
    <name evidence="1" type="ordered locus">VMUT_0105</name>
</gene>
<name>F0QSH0_VULM7</name>
<dbReference type="KEGG" id="vmo:VMUT_0105"/>
<dbReference type="EMBL" id="CP002529">
    <property type="protein sequence ID" value="ADY00321.1"/>
    <property type="molecule type" value="Genomic_DNA"/>
</dbReference>
<organism evidence="1 2">
    <name type="scientific">Vulcanisaeta moutnovskia (strain 768-28)</name>
    <dbReference type="NCBI Taxonomy" id="985053"/>
    <lineage>
        <taxon>Archaea</taxon>
        <taxon>Thermoproteota</taxon>
        <taxon>Thermoprotei</taxon>
        <taxon>Thermoproteales</taxon>
        <taxon>Thermoproteaceae</taxon>
        <taxon>Vulcanisaeta</taxon>
    </lineage>
</organism>
<reference evidence="1 2" key="1">
    <citation type="journal article" date="2011" name="J. Bacteriol.">
        <title>Complete genome sequence of 'Vulcanisaeta moutnovskia' strain 768-28, a novel member of the hyperthermophilic crenarchaeal genus vulcanisaeta.</title>
        <authorList>
            <person name="Gumerov V.M."/>
            <person name="Mardanov A.V."/>
            <person name="Beletsky A.V."/>
            <person name="Prokofeva M.I."/>
            <person name="Bonch-Osmolovskaya E.A."/>
            <person name="Ravin N.V."/>
            <person name="Skryabin K.G."/>
        </authorList>
    </citation>
    <scope>NUCLEOTIDE SEQUENCE [LARGE SCALE GENOMIC DNA]</scope>
    <source>
        <strain evidence="1 2">768-28</strain>
    </source>
</reference>
<dbReference type="InterPro" id="IPR019202">
    <property type="entry name" value="DUF2067"/>
</dbReference>
<dbReference type="Pfam" id="PF09840">
    <property type="entry name" value="DUF2067"/>
    <property type="match status" value="1"/>
</dbReference>
<dbReference type="eggNOG" id="arCOG00908">
    <property type="taxonomic scope" value="Archaea"/>
</dbReference>
<keyword evidence="2" id="KW-1185">Reference proteome</keyword>
<sequence length="213" mass="24407">MRRELVFTFNNINEALTFMEMITNKIKSKEVLIRYDTGSGIRVWVSIQGEPHEVELYIMEIKRLYNDIKLMRGKFGVRTYDISFILSKARLSAAIPIDLIIDLLHIKGINAEIEGSRIKVVGDVKLENLISTAEGISRIYDEMIDMEISAQAKRVIALYSMLLGKDVKDSIKELLNNGLLSKYGDTEMLVLSMDYKHALSKLQEMIENERNTN</sequence>
<evidence type="ECO:0008006" key="3">
    <source>
        <dbReference type="Google" id="ProtNLM"/>
    </source>
</evidence>
<dbReference type="HOGENOM" id="CLU_112764_0_0_2"/>
<proteinExistence type="predicted"/>
<protein>
    <recommendedName>
        <fullName evidence="3">DUF2067 domain-containing protein</fullName>
    </recommendedName>
</protein>